<dbReference type="Ensembl" id="ENSGEVT00005022738.1">
    <property type="protein sequence ID" value="ENSGEVP00005021644.1"/>
    <property type="gene ID" value="ENSGEVG00005015414.1"/>
</dbReference>
<gene>
    <name evidence="2" type="primary">PROSER3</name>
</gene>
<reference evidence="2" key="2">
    <citation type="submission" date="2025-09" db="UniProtKB">
        <authorList>
            <consortium name="Ensembl"/>
        </authorList>
    </citation>
    <scope>IDENTIFICATION</scope>
</reference>
<dbReference type="OrthoDB" id="10043502at2759"/>
<dbReference type="AlphaFoldDB" id="A0A8C4Y8B9"/>
<feature type="region of interest" description="Disordered" evidence="1">
    <location>
        <begin position="245"/>
        <end position="271"/>
    </location>
</feature>
<feature type="compositionally biased region" description="Polar residues" evidence="1">
    <location>
        <begin position="86"/>
        <end position="110"/>
    </location>
</feature>
<feature type="compositionally biased region" description="Pro residues" evidence="1">
    <location>
        <begin position="320"/>
        <end position="330"/>
    </location>
</feature>
<dbReference type="PANTHER" id="PTHR22045:SF6">
    <property type="entry name" value="PROLINE AND SERINE-RICH PROTEIN 3"/>
    <property type="match status" value="1"/>
</dbReference>
<organism evidence="2 3">
    <name type="scientific">Gopherus evgoodei</name>
    <name type="common">Goodes thornscrub tortoise</name>
    <dbReference type="NCBI Taxonomy" id="1825980"/>
    <lineage>
        <taxon>Eukaryota</taxon>
        <taxon>Metazoa</taxon>
        <taxon>Chordata</taxon>
        <taxon>Craniata</taxon>
        <taxon>Vertebrata</taxon>
        <taxon>Euteleostomi</taxon>
        <taxon>Archelosauria</taxon>
        <taxon>Testudinata</taxon>
        <taxon>Testudines</taxon>
        <taxon>Cryptodira</taxon>
        <taxon>Durocryptodira</taxon>
        <taxon>Testudinoidea</taxon>
        <taxon>Testudinidae</taxon>
        <taxon>Gopherus</taxon>
    </lineage>
</organism>
<feature type="compositionally biased region" description="Low complexity" evidence="1">
    <location>
        <begin position="739"/>
        <end position="750"/>
    </location>
</feature>
<feature type="compositionally biased region" description="Basic and acidic residues" evidence="1">
    <location>
        <begin position="655"/>
        <end position="725"/>
    </location>
</feature>
<evidence type="ECO:0008006" key="4">
    <source>
        <dbReference type="Google" id="ProtNLM"/>
    </source>
</evidence>
<reference evidence="2" key="1">
    <citation type="submission" date="2025-08" db="UniProtKB">
        <authorList>
            <consortium name="Ensembl"/>
        </authorList>
    </citation>
    <scope>IDENTIFICATION</scope>
</reference>
<feature type="region of interest" description="Disordered" evidence="1">
    <location>
        <begin position="53"/>
        <end position="209"/>
    </location>
</feature>
<accession>A0A8C4Y8B9</accession>
<feature type="region of interest" description="Disordered" evidence="1">
    <location>
        <begin position="288"/>
        <end position="336"/>
    </location>
</feature>
<dbReference type="GeneTree" id="ENSGT01080000259265"/>
<feature type="region of interest" description="Disordered" evidence="1">
    <location>
        <begin position="459"/>
        <end position="528"/>
    </location>
</feature>
<feature type="region of interest" description="Disordered" evidence="1">
    <location>
        <begin position="547"/>
        <end position="838"/>
    </location>
</feature>
<evidence type="ECO:0000313" key="2">
    <source>
        <dbReference type="Ensembl" id="ENSGEVP00005021644.1"/>
    </source>
</evidence>
<protein>
    <recommendedName>
        <fullName evidence="4">Proline and serine rich 3</fullName>
    </recommendedName>
</protein>
<dbReference type="PANTHER" id="PTHR22045">
    <property type="entry name" value="PROLINE AND SERINE-RICH PROTEIN 3"/>
    <property type="match status" value="1"/>
</dbReference>
<evidence type="ECO:0000313" key="3">
    <source>
        <dbReference type="Proteomes" id="UP000694390"/>
    </source>
</evidence>
<sequence>MESSTALFSVQGSPFAMKSPARSHYHPSPTRLPGPQHQCMTLSPARLLTSVPALAPHQWRPPEPTASSPPDLSFLQGPTCWGTALDSDSTNPFPESWPSTERSSPSTPQESPALRLGGPGAASAQDGESIIAKYIERFRHGQPSSRSQRQVPPISTAREFWWLEPAPPSDSSTPKGGTKPGSPLRHLPAGLAGPRQPQPAGESHPAAAEKVLSCHTHSALGIPPPYPMAASSLLCTHLPPATPPMAPTLGIPPPAHRREAGCLPTDKPSVPSKLACCSCSESSLSSTIPVSSEGLHSTPPSSTADSDQALPSPSHLSLPEPSPEPWPPARIPQCSSSIRPEDDILFQWRLRRKMEQASQADRSLPLLDWRTQLAWGPRMGHGACMAHPGVGLLPGAGDGAAFPAPAAQPEVRSGLEWAPGSSALRQEMRHPLEVPFLSAKPAVGQNPIAVHVLGQLASAATPSSTPQPEGDGGGAAERWSSKDARQGMGPAEHPASQVSQQGAGLAEQPISQDARRAAGPSEQPVSQDARWGVGLAEQPVLQDAQWAAGPSERFVPHDARWALGQAERHSSRDARRAAGPAERHGSRDARRAAGPAERHGSRDARRAAEPAERHSSRDAQRAAGPAERHGSRDAQRAAGPAGRHGSQDVRQAAEPAERHGSRDTRRAAEPAERHGSRDARRAAGPAERHSSRDVRRAAEPAERHGSRDTRRAAGPAERHSSRDTRWAAGPAEWHSSRDAQQGAWAVGVAQHMPKETERPSKPQLRRGRAATEPEATPSWSRRGRKGESSIHGVLGQVISERLFSSPASHSPTRGCQSGEGAVSPPEQSAAEKLPAPDSQHPQLLQLAVQLLEEAEESDGTEFEEDPLLEVLRGQREDLCSQLRAVDIAVSRLMSQGLAEPLGCPH</sequence>
<feature type="compositionally biased region" description="Polar residues" evidence="1">
    <location>
        <begin position="1"/>
        <end position="12"/>
    </location>
</feature>
<evidence type="ECO:0000256" key="1">
    <source>
        <dbReference type="SAM" id="MobiDB-lite"/>
    </source>
</evidence>
<feature type="region of interest" description="Disordered" evidence="1">
    <location>
        <begin position="1"/>
        <end position="38"/>
    </location>
</feature>
<name>A0A8C4Y8B9_9SAUR</name>
<feature type="compositionally biased region" description="Pro residues" evidence="1">
    <location>
        <begin position="245"/>
        <end position="254"/>
    </location>
</feature>
<keyword evidence="3" id="KW-1185">Reference proteome</keyword>
<feature type="compositionally biased region" description="Low complexity" evidence="1">
    <location>
        <begin position="310"/>
        <end position="319"/>
    </location>
</feature>
<dbReference type="InterPro" id="IPR037646">
    <property type="entry name" value="PROSER3"/>
</dbReference>
<feature type="compositionally biased region" description="Polar residues" evidence="1">
    <location>
        <begin position="805"/>
        <end position="815"/>
    </location>
</feature>
<dbReference type="Proteomes" id="UP000694390">
    <property type="component" value="Unassembled WGS sequence"/>
</dbReference>
<feature type="compositionally biased region" description="Polar residues" evidence="1">
    <location>
        <begin position="288"/>
        <end position="306"/>
    </location>
</feature>
<proteinExistence type="predicted"/>
<feature type="compositionally biased region" description="Basic and acidic residues" evidence="1">
    <location>
        <begin position="554"/>
        <end position="635"/>
    </location>
</feature>